<proteinExistence type="predicted"/>
<evidence type="ECO:0000313" key="3">
    <source>
        <dbReference type="Proteomes" id="UP001501170"/>
    </source>
</evidence>
<keyword evidence="3" id="KW-1185">Reference proteome</keyword>
<comment type="caution">
    <text evidence="2">The sequence shown here is derived from an EMBL/GenBank/DDBJ whole genome shotgun (WGS) entry which is preliminary data.</text>
</comment>
<gene>
    <name evidence="2" type="ORF">GCM10009855_35490</name>
</gene>
<name>A0ABN3I190_9ACTN</name>
<dbReference type="Proteomes" id="UP001501170">
    <property type="component" value="Unassembled WGS sequence"/>
</dbReference>
<evidence type="ECO:0000256" key="1">
    <source>
        <dbReference type="SAM" id="MobiDB-lite"/>
    </source>
</evidence>
<reference evidence="2 3" key="1">
    <citation type="journal article" date="2019" name="Int. J. Syst. Evol. Microbiol.">
        <title>The Global Catalogue of Microorganisms (GCM) 10K type strain sequencing project: providing services to taxonomists for standard genome sequencing and annotation.</title>
        <authorList>
            <consortium name="The Broad Institute Genomics Platform"/>
            <consortium name="The Broad Institute Genome Sequencing Center for Infectious Disease"/>
            <person name="Wu L."/>
            <person name="Ma J."/>
        </authorList>
    </citation>
    <scope>NUCLEOTIDE SEQUENCE [LARGE SCALE GENOMIC DNA]</scope>
    <source>
        <strain evidence="2 3">JCM 16227</strain>
    </source>
</reference>
<feature type="region of interest" description="Disordered" evidence="1">
    <location>
        <begin position="152"/>
        <end position="171"/>
    </location>
</feature>
<evidence type="ECO:0008006" key="4">
    <source>
        <dbReference type="Google" id="ProtNLM"/>
    </source>
</evidence>
<protein>
    <recommendedName>
        <fullName evidence="4">N-acetyltransferase domain-containing protein</fullName>
    </recommendedName>
</protein>
<evidence type="ECO:0000313" key="2">
    <source>
        <dbReference type="EMBL" id="GAA2392536.1"/>
    </source>
</evidence>
<sequence length="171" mass="17590">MLGNAVFRVTEDDAELCLECVVGGFVLSPAYSCRGFGELGFEDMAVVAAAKTYRLLGIRMCWMRRTADHAWVSWSGEAAVAEIRFGASGGAVDSPDFAAPTAAALGPGVAAFADRAVVGVGVCGRVLPAPDAGAVRSAVAIRTQCGAVAPPRLDRQHSPTLSAWPPLAGDA</sequence>
<dbReference type="EMBL" id="BAAARB010000028">
    <property type="protein sequence ID" value="GAA2392536.1"/>
    <property type="molecule type" value="Genomic_DNA"/>
</dbReference>
<accession>A0ABN3I190</accession>
<organism evidence="2 3">
    <name type="scientific">Gordonia cholesterolivorans</name>
    <dbReference type="NCBI Taxonomy" id="559625"/>
    <lineage>
        <taxon>Bacteria</taxon>
        <taxon>Bacillati</taxon>
        <taxon>Actinomycetota</taxon>
        <taxon>Actinomycetes</taxon>
        <taxon>Mycobacteriales</taxon>
        <taxon>Gordoniaceae</taxon>
        <taxon>Gordonia</taxon>
    </lineage>
</organism>